<organism evidence="2 3">
    <name type="scientific">Brassica napus</name>
    <name type="common">Rape</name>
    <dbReference type="NCBI Taxonomy" id="3708"/>
    <lineage>
        <taxon>Eukaryota</taxon>
        <taxon>Viridiplantae</taxon>
        <taxon>Streptophyta</taxon>
        <taxon>Embryophyta</taxon>
        <taxon>Tracheophyta</taxon>
        <taxon>Spermatophyta</taxon>
        <taxon>Magnoliopsida</taxon>
        <taxon>eudicotyledons</taxon>
        <taxon>Gunneridae</taxon>
        <taxon>Pentapetalae</taxon>
        <taxon>rosids</taxon>
        <taxon>malvids</taxon>
        <taxon>Brassicales</taxon>
        <taxon>Brassicaceae</taxon>
        <taxon>Brassiceae</taxon>
        <taxon>Brassica</taxon>
    </lineage>
</organism>
<proteinExistence type="predicted"/>
<sequence length="125" mass="13177">MFYPRAGSMATKKPPRPGFRCAPLGWISSASPPSPSSPPSEAAPPLLHDDDGDCSSLSSVQASSRPTTLQVPPAGLSLSRRSAGTTRPSGCSRCRYSSSLPKHLLQLLSSSYDPNSRSGFPKFEA</sequence>
<gene>
    <name evidence="2" type="primary">BnaC03g66640D</name>
    <name evidence="2" type="ORF">GSBRNA2T00040043001</name>
</gene>
<dbReference type="PaxDb" id="3708-A0A078GP01"/>
<protein>
    <submittedName>
        <fullName evidence="2">BnaC03g66640D protein</fullName>
    </submittedName>
</protein>
<dbReference type="EMBL" id="LK032217">
    <property type="protein sequence ID" value="CDY28295.1"/>
    <property type="molecule type" value="Genomic_DNA"/>
</dbReference>
<feature type="compositionally biased region" description="Polar residues" evidence="1">
    <location>
        <begin position="55"/>
        <end position="70"/>
    </location>
</feature>
<feature type="region of interest" description="Disordered" evidence="1">
    <location>
        <begin position="1"/>
        <end position="94"/>
    </location>
</feature>
<keyword evidence="3" id="KW-1185">Reference proteome</keyword>
<name>A0A078GP01_BRANA</name>
<dbReference type="Gramene" id="CDY28295">
    <property type="protein sequence ID" value="CDY28295"/>
    <property type="gene ID" value="GSBRNA2T00040043001"/>
</dbReference>
<dbReference type="AlphaFoldDB" id="A0A078GP01"/>
<evidence type="ECO:0000313" key="2">
    <source>
        <dbReference type="EMBL" id="CDY28295.1"/>
    </source>
</evidence>
<dbReference type="Proteomes" id="UP000028999">
    <property type="component" value="Unassembled WGS sequence"/>
</dbReference>
<evidence type="ECO:0000256" key="1">
    <source>
        <dbReference type="SAM" id="MobiDB-lite"/>
    </source>
</evidence>
<accession>A0A078GP01</accession>
<evidence type="ECO:0000313" key="3">
    <source>
        <dbReference type="Proteomes" id="UP000028999"/>
    </source>
</evidence>
<reference evidence="2 3" key="1">
    <citation type="journal article" date="2014" name="Science">
        <title>Plant genetics. Early allopolyploid evolution in the post-Neolithic Brassica napus oilseed genome.</title>
        <authorList>
            <person name="Chalhoub B."/>
            <person name="Denoeud F."/>
            <person name="Liu S."/>
            <person name="Parkin I.A."/>
            <person name="Tang H."/>
            <person name="Wang X."/>
            <person name="Chiquet J."/>
            <person name="Belcram H."/>
            <person name="Tong C."/>
            <person name="Samans B."/>
            <person name="Correa M."/>
            <person name="Da Silva C."/>
            <person name="Just J."/>
            <person name="Falentin C."/>
            <person name="Koh C.S."/>
            <person name="Le Clainche I."/>
            <person name="Bernard M."/>
            <person name="Bento P."/>
            <person name="Noel B."/>
            <person name="Labadie K."/>
            <person name="Alberti A."/>
            <person name="Charles M."/>
            <person name="Arnaud D."/>
            <person name="Guo H."/>
            <person name="Daviaud C."/>
            <person name="Alamery S."/>
            <person name="Jabbari K."/>
            <person name="Zhao M."/>
            <person name="Edger P.P."/>
            <person name="Chelaifa H."/>
            <person name="Tack D."/>
            <person name="Lassalle G."/>
            <person name="Mestiri I."/>
            <person name="Schnel N."/>
            <person name="Le Paslier M.C."/>
            <person name="Fan G."/>
            <person name="Renault V."/>
            <person name="Bayer P.E."/>
            <person name="Golicz A.A."/>
            <person name="Manoli S."/>
            <person name="Lee T.H."/>
            <person name="Thi V.H."/>
            <person name="Chalabi S."/>
            <person name="Hu Q."/>
            <person name="Fan C."/>
            <person name="Tollenaere R."/>
            <person name="Lu Y."/>
            <person name="Battail C."/>
            <person name="Shen J."/>
            <person name="Sidebottom C.H."/>
            <person name="Wang X."/>
            <person name="Canaguier A."/>
            <person name="Chauveau A."/>
            <person name="Berard A."/>
            <person name="Deniot G."/>
            <person name="Guan M."/>
            <person name="Liu Z."/>
            <person name="Sun F."/>
            <person name="Lim Y.P."/>
            <person name="Lyons E."/>
            <person name="Town C.D."/>
            <person name="Bancroft I."/>
            <person name="Wang X."/>
            <person name="Meng J."/>
            <person name="Ma J."/>
            <person name="Pires J.C."/>
            <person name="King G.J."/>
            <person name="Brunel D."/>
            <person name="Delourme R."/>
            <person name="Renard M."/>
            <person name="Aury J.M."/>
            <person name="Adams K.L."/>
            <person name="Batley J."/>
            <person name="Snowdon R.J."/>
            <person name="Tost J."/>
            <person name="Edwards D."/>
            <person name="Zhou Y."/>
            <person name="Hua W."/>
            <person name="Sharpe A.G."/>
            <person name="Paterson A.H."/>
            <person name="Guan C."/>
            <person name="Wincker P."/>
        </authorList>
    </citation>
    <scope>NUCLEOTIDE SEQUENCE [LARGE SCALE GENOMIC DNA]</scope>
    <source>
        <strain evidence="3">cv. Darmor-bzh</strain>
    </source>
</reference>
<feature type="compositionally biased region" description="Polar residues" evidence="1">
    <location>
        <begin position="79"/>
        <end position="94"/>
    </location>
</feature>
<feature type="compositionally biased region" description="Pro residues" evidence="1">
    <location>
        <begin position="32"/>
        <end position="42"/>
    </location>
</feature>